<dbReference type="HOGENOM" id="CLU_497175_0_0_1"/>
<accession>A8XF61</accession>
<sequence>MSTPESPFSSNLAPEEIIQEYVKPAESIEDLDIHEKVADENEKEAEYQSAEEEDEEENNQDFHRSVPEPFGFSSLAPETEIQDEQAPNPNAISKDFEETEEAESSVSTLADVDDTARFEKEEDAEAPTEIEELEVLSSREANEGSMMHQDVANPESEPQSTLANDAPAENYHEDHSISDLTDEDELNDVEEEEDPIIPQNTASYTQDSFEDFLEQHRFSVPHSKMEEIEKREDCKETSTSFWDQVWPTSEKPAGNEGEKGEALNPNNASKSDSEVESQQHGGDEDCQPEEKNNSEYVVLESGTAETSNGERSTHHALESQEALLKSPTIEKRDEKHESGPSSLPSFTSSSISSVEEYSPDLPGYGKEEKAVDCFEHSSTSNEPIVHRVISNDAEVASSEHQEDLETRKRKVDLDVVEEDVVEKRVRLEEKALVARESSEDSGSSVDDRESPLKEDSPELLDSPLPQPENRERPRQEAPQVSQSDQEVASTEPDEDKILDFLDIWCEQRLVLDKTTDILNSLNLYSFNKKVILSHDSCSHRFHPPHIPV</sequence>
<feature type="compositionally biased region" description="Acidic residues" evidence="1">
    <location>
        <begin position="49"/>
        <end position="59"/>
    </location>
</feature>
<reference evidence="2 3" key="2">
    <citation type="journal article" date="2011" name="PLoS Genet.">
        <title>Caenorhabditis briggsae recombinant inbred line genotypes reveal inter-strain incompatibility and the evolution of recombination.</title>
        <authorList>
            <person name="Ross J.A."/>
            <person name="Koboldt D.C."/>
            <person name="Staisch J.E."/>
            <person name="Chamberlin H.M."/>
            <person name="Gupta B.P."/>
            <person name="Miller R.D."/>
            <person name="Baird S.E."/>
            <person name="Haag E.S."/>
        </authorList>
    </citation>
    <scope>NUCLEOTIDE SEQUENCE [LARGE SCALE GENOMIC DNA]</scope>
    <source>
        <strain evidence="2 3">AF16</strain>
    </source>
</reference>
<dbReference type="CTD" id="8584688"/>
<feature type="compositionally biased region" description="Basic and acidic residues" evidence="1">
    <location>
        <begin position="365"/>
        <end position="375"/>
    </location>
</feature>
<feature type="compositionally biased region" description="Polar residues" evidence="1">
    <location>
        <begin position="478"/>
        <end position="488"/>
    </location>
</feature>
<dbReference type="RefSeq" id="XP_002642694.2">
    <property type="nucleotide sequence ID" value="XM_002642648.2"/>
</dbReference>
<dbReference type="STRING" id="6238.A8XF61"/>
<organism evidence="2 3">
    <name type="scientific">Caenorhabditis briggsae</name>
    <dbReference type="NCBI Taxonomy" id="6238"/>
    <lineage>
        <taxon>Eukaryota</taxon>
        <taxon>Metazoa</taxon>
        <taxon>Ecdysozoa</taxon>
        <taxon>Nematoda</taxon>
        <taxon>Chromadorea</taxon>
        <taxon>Rhabditida</taxon>
        <taxon>Rhabditina</taxon>
        <taxon>Rhabditomorpha</taxon>
        <taxon>Rhabditoidea</taxon>
        <taxon>Rhabditidae</taxon>
        <taxon>Peloderinae</taxon>
        <taxon>Caenorhabditis</taxon>
    </lineage>
</organism>
<feature type="compositionally biased region" description="Polar residues" evidence="1">
    <location>
        <begin position="198"/>
        <end position="207"/>
    </location>
</feature>
<feature type="compositionally biased region" description="Acidic residues" evidence="1">
    <location>
        <begin position="180"/>
        <end position="195"/>
    </location>
</feature>
<keyword evidence="3" id="KW-1185">Reference proteome</keyword>
<feature type="compositionally biased region" description="Acidic residues" evidence="1">
    <location>
        <begin position="121"/>
        <end position="134"/>
    </location>
</feature>
<name>A8XF61_CAEBR</name>
<evidence type="ECO:0000256" key="1">
    <source>
        <dbReference type="SAM" id="MobiDB-lite"/>
    </source>
</evidence>
<feature type="compositionally biased region" description="Basic and acidic residues" evidence="1">
    <location>
        <begin position="31"/>
        <end position="46"/>
    </location>
</feature>
<feature type="compositionally biased region" description="Basic and acidic residues" evidence="1">
    <location>
        <begin position="445"/>
        <end position="456"/>
    </location>
</feature>
<dbReference type="EMBL" id="HE600962">
    <property type="protein sequence ID" value="CAP31283.2"/>
    <property type="molecule type" value="Genomic_DNA"/>
</dbReference>
<feature type="region of interest" description="Disordered" evidence="1">
    <location>
        <begin position="432"/>
        <end position="492"/>
    </location>
</feature>
<protein>
    <submittedName>
        <fullName evidence="2">Protein CBG12281</fullName>
    </submittedName>
</protein>
<feature type="compositionally biased region" description="Basic and acidic residues" evidence="1">
    <location>
        <begin position="328"/>
        <end position="338"/>
    </location>
</feature>
<evidence type="ECO:0000313" key="2">
    <source>
        <dbReference type="EMBL" id="CAP31283.2"/>
    </source>
</evidence>
<reference evidence="2 3" key="1">
    <citation type="journal article" date="2003" name="PLoS Biol.">
        <title>The genome sequence of Caenorhabditis briggsae: a platform for comparative genomics.</title>
        <authorList>
            <person name="Stein L.D."/>
            <person name="Bao Z."/>
            <person name="Blasiar D."/>
            <person name="Blumenthal T."/>
            <person name="Brent M.R."/>
            <person name="Chen N."/>
            <person name="Chinwalla A."/>
            <person name="Clarke L."/>
            <person name="Clee C."/>
            <person name="Coghlan A."/>
            <person name="Coulson A."/>
            <person name="D'Eustachio P."/>
            <person name="Fitch D.H."/>
            <person name="Fulton L.A."/>
            <person name="Fulton R.E."/>
            <person name="Griffiths-Jones S."/>
            <person name="Harris T.W."/>
            <person name="Hillier L.W."/>
            <person name="Kamath R."/>
            <person name="Kuwabara P.E."/>
            <person name="Mardis E.R."/>
            <person name="Marra M.A."/>
            <person name="Miner T.L."/>
            <person name="Minx P."/>
            <person name="Mullikin J.C."/>
            <person name="Plumb R.W."/>
            <person name="Rogers J."/>
            <person name="Schein J.E."/>
            <person name="Sohrmann M."/>
            <person name="Spieth J."/>
            <person name="Stajich J.E."/>
            <person name="Wei C."/>
            <person name="Willey D."/>
            <person name="Wilson R.K."/>
            <person name="Durbin R."/>
            <person name="Waterston R.H."/>
        </authorList>
    </citation>
    <scope>NUCLEOTIDE SEQUENCE [LARGE SCALE GENOMIC DNA]</scope>
    <source>
        <strain evidence="2 3">AF16</strain>
    </source>
</reference>
<dbReference type="Proteomes" id="UP000008549">
    <property type="component" value="Unassembled WGS sequence"/>
</dbReference>
<evidence type="ECO:0000313" key="4">
    <source>
        <dbReference type="WormBase" id="CBG12281"/>
    </source>
</evidence>
<dbReference type="WormBase" id="CBG12281">
    <property type="protein sequence ID" value="CBP41210"/>
    <property type="gene ID" value="WBGene00033253"/>
</dbReference>
<gene>
    <name evidence="2 4" type="ORF">CBG12281</name>
    <name evidence="2" type="ORF">CBG_12281</name>
</gene>
<proteinExistence type="predicted"/>
<feature type="compositionally biased region" description="Polar residues" evidence="1">
    <location>
        <begin position="264"/>
        <end position="280"/>
    </location>
</feature>
<dbReference type="eggNOG" id="ENOG502QPW5">
    <property type="taxonomic scope" value="Eukaryota"/>
</dbReference>
<dbReference type="GeneID" id="8584688"/>
<feature type="compositionally biased region" description="Low complexity" evidence="1">
    <location>
        <begin position="339"/>
        <end position="356"/>
    </location>
</feature>
<dbReference type="AlphaFoldDB" id="A8XF61"/>
<feature type="region of interest" description="Disordered" evidence="1">
    <location>
        <begin position="23"/>
        <end position="415"/>
    </location>
</feature>
<feature type="compositionally biased region" description="Basic and acidic residues" evidence="1">
    <location>
        <begin position="213"/>
        <end position="236"/>
    </location>
</feature>
<evidence type="ECO:0000313" key="3">
    <source>
        <dbReference type="Proteomes" id="UP000008549"/>
    </source>
</evidence>
<feature type="compositionally biased region" description="Basic and acidic residues" evidence="1">
    <location>
        <begin position="397"/>
        <end position="406"/>
    </location>
</feature>
<dbReference type="KEGG" id="cbr:CBG_12281"/>
<dbReference type="InParanoid" id="A8XF61"/>